<comment type="caution">
    <text evidence="10">The sequence shown here is derived from an EMBL/GenBank/DDBJ whole genome shotgun (WGS) entry which is preliminary data.</text>
</comment>
<keyword evidence="4 8" id="KW-0812">Transmembrane</keyword>
<dbReference type="GO" id="GO:0009279">
    <property type="term" value="C:cell outer membrane"/>
    <property type="evidence" value="ECO:0007669"/>
    <property type="project" value="UniProtKB-SubCell"/>
</dbReference>
<protein>
    <submittedName>
        <fullName evidence="10">TonB-dependent receptor plug domain-containing protein</fullName>
    </submittedName>
</protein>
<evidence type="ECO:0000313" key="11">
    <source>
        <dbReference type="Proteomes" id="UP000476338"/>
    </source>
</evidence>
<dbReference type="SUPFAM" id="SSF56935">
    <property type="entry name" value="Porins"/>
    <property type="match status" value="1"/>
</dbReference>
<dbReference type="PANTHER" id="PTHR30069">
    <property type="entry name" value="TONB-DEPENDENT OUTER MEMBRANE RECEPTOR"/>
    <property type="match status" value="1"/>
</dbReference>
<evidence type="ECO:0000256" key="3">
    <source>
        <dbReference type="ARBA" id="ARBA00022452"/>
    </source>
</evidence>
<dbReference type="GO" id="GO:0044718">
    <property type="term" value="P:siderophore transmembrane transport"/>
    <property type="evidence" value="ECO:0007669"/>
    <property type="project" value="TreeGrafter"/>
</dbReference>
<keyword evidence="7 8" id="KW-0998">Cell outer membrane</keyword>
<keyword evidence="10" id="KW-0675">Receptor</keyword>
<dbReference type="Gene3D" id="2.170.130.10">
    <property type="entry name" value="TonB-dependent receptor, plug domain"/>
    <property type="match status" value="1"/>
</dbReference>
<comment type="similarity">
    <text evidence="8">Belongs to the TonB-dependent receptor family.</text>
</comment>
<evidence type="ECO:0000256" key="5">
    <source>
        <dbReference type="ARBA" id="ARBA00022729"/>
    </source>
</evidence>
<evidence type="ECO:0000256" key="6">
    <source>
        <dbReference type="ARBA" id="ARBA00023136"/>
    </source>
</evidence>
<evidence type="ECO:0000256" key="2">
    <source>
        <dbReference type="ARBA" id="ARBA00022448"/>
    </source>
</evidence>
<dbReference type="InterPro" id="IPR037066">
    <property type="entry name" value="Plug_dom_sf"/>
</dbReference>
<keyword evidence="5" id="KW-0732">Signal</keyword>
<dbReference type="InterPro" id="IPR036942">
    <property type="entry name" value="Beta-barrel_TonB_sf"/>
</dbReference>
<keyword evidence="11" id="KW-1185">Reference proteome</keyword>
<dbReference type="InterPro" id="IPR039426">
    <property type="entry name" value="TonB-dep_rcpt-like"/>
</dbReference>
<dbReference type="PROSITE" id="PS52016">
    <property type="entry name" value="TONB_DEPENDENT_REC_3"/>
    <property type="match status" value="1"/>
</dbReference>
<reference evidence="10 11" key="2">
    <citation type="submission" date="2020-03" db="EMBL/GenBank/DDBJ databases">
        <title>Campylobacter portucalensis sp. nov., a new species of Campylobacter isolated from the reproductive tract of bulls.</title>
        <authorList>
            <person name="Silva M.F."/>
            <person name="Pereira G."/>
            <person name="Carneiro C."/>
            <person name="Hemphill A."/>
            <person name="Mateus L."/>
            <person name="Lopes-Da-Costa L."/>
            <person name="Silva E."/>
        </authorList>
    </citation>
    <scope>NUCLEOTIDE SEQUENCE [LARGE SCALE GENOMIC DNA]</scope>
    <source>
        <strain evidence="10 11">FMV-PI01</strain>
    </source>
</reference>
<sequence length="257" mass="28571">MQSVLSWVPSIEYSRSGGINGQLSFRGQNSNNARSLNLIDGARYSGRTTLEFNLIDPNSLEAVEVIRGSGSSLYGSSGMNGVINLKSRKYKGDINKPFSMEAKVRNLGYSSINNGFNSRVETLSGGDGFDVLLRLSNRIGNNYDTPDGKIENSKHKHLGVDLNLGYTHNDTRYYLQGRYNKSTTHRGGGLGGAPGSFGNKKLMKEDPIKEYDIKFGFKTSTSFADKVDTFIYYREFDTDIHIKTPKAKVHQKFIIPK</sequence>
<dbReference type="Proteomes" id="UP000476338">
    <property type="component" value="Unassembled WGS sequence"/>
</dbReference>
<organism evidence="10 11">
    <name type="scientific">Campylobacter portucalensis</name>
    <dbReference type="NCBI Taxonomy" id="2608384"/>
    <lineage>
        <taxon>Bacteria</taxon>
        <taxon>Pseudomonadati</taxon>
        <taxon>Campylobacterota</taxon>
        <taxon>Epsilonproteobacteria</taxon>
        <taxon>Campylobacterales</taxon>
        <taxon>Campylobacteraceae</taxon>
        <taxon>Campylobacter</taxon>
    </lineage>
</organism>
<keyword evidence="3 8" id="KW-1134">Transmembrane beta strand</keyword>
<accession>A0A6L5WHU5</accession>
<proteinExistence type="inferred from homology"/>
<keyword evidence="6 8" id="KW-0472">Membrane</keyword>
<dbReference type="Pfam" id="PF07715">
    <property type="entry name" value="Plug"/>
    <property type="match status" value="1"/>
</dbReference>
<comment type="subcellular location">
    <subcellularLocation>
        <location evidence="1 8">Cell outer membrane</location>
        <topology evidence="1 8">Multi-pass membrane protein</topology>
    </subcellularLocation>
</comment>
<keyword evidence="2 8" id="KW-0813">Transport</keyword>
<dbReference type="AlphaFoldDB" id="A0A6L5WHU5"/>
<gene>
    <name evidence="10" type="ORF">F1B92_05395</name>
</gene>
<dbReference type="RefSeq" id="WP_326833107.1">
    <property type="nucleotide sequence ID" value="NZ_VWSJ01000019.1"/>
</dbReference>
<dbReference type="Gene3D" id="2.40.170.20">
    <property type="entry name" value="TonB-dependent receptor, beta-barrel domain"/>
    <property type="match status" value="1"/>
</dbReference>
<dbReference type="InterPro" id="IPR012910">
    <property type="entry name" value="Plug_dom"/>
</dbReference>
<reference evidence="10 11" key="1">
    <citation type="submission" date="2019-09" db="EMBL/GenBank/DDBJ databases">
        <authorList>
            <person name="Silva M."/>
            <person name="Pereira G."/>
            <person name="Lopes-Da-Costa L."/>
            <person name="Silva E."/>
        </authorList>
    </citation>
    <scope>NUCLEOTIDE SEQUENCE [LARGE SCALE GENOMIC DNA]</scope>
    <source>
        <strain evidence="10 11">FMV-PI01</strain>
    </source>
</reference>
<dbReference type="GO" id="GO:0015344">
    <property type="term" value="F:siderophore uptake transmembrane transporter activity"/>
    <property type="evidence" value="ECO:0007669"/>
    <property type="project" value="TreeGrafter"/>
</dbReference>
<dbReference type="PANTHER" id="PTHR30069:SF29">
    <property type="entry name" value="HEMOGLOBIN AND HEMOGLOBIN-HAPTOGLOBIN-BINDING PROTEIN 1-RELATED"/>
    <property type="match status" value="1"/>
</dbReference>
<evidence type="ECO:0000256" key="8">
    <source>
        <dbReference type="PROSITE-ProRule" id="PRU01360"/>
    </source>
</evidence>
<feature type="domain" description="TonB-dependent receptor plug" evidence="9">
    <location>
        <begin position="2"/>
        <end position="82"/>
    </location>
</feature>
<evidence type="ECO:0000259" key="9">
    <source>
        <dbReference type="Pfam" id="PF07715"/>
    </source>
</evidence>
<evidence type="ECO:0000256" key="4">
    <source>
        <dbReference type="ARBA" id="ARBA00022692"/>
    </source>
</evidence>
<evidence type="ECO:0000256" key="7">
    <source>
        <dbReference type="ARBA" id="ARBA00023237"/>
    </source>
</evidence>
<evidence type="ECO:0000313" key="10">
    <source>
        <dbReference type="EMBL" id="MSN96604.1"/>
    </source>
</evidence>
<evidence type="ECO:0000256" key="1">
    <source>
        <dbReference type="ARBA" id="ARBA00004571"/>
    </source>
</evidence>
<name>A0A6L5WHU5_9BACT</name>
<dbReference type="EMBL" id="VWSJ01000019">
    <property type="protein sequence ID" value="MSN96604.1"/>
    <property type="molecule type" value="Genomic_DNA"/>
</dbReference>